<evidence type="ECO:0000256" key="9">
    <source>
        <dbReference type="ARBA" id="ARBA00023224"/>
    </source>
</evidence>
<dbReference type="GO" id="GO:0004984">
    <property type="term" value="F:olfactory receptor activity"/>
    <property type="evidence" value="ECO:0007669"/>
    <property type="project" value="InterPro"/>
</dbReference>
<keyword evidence="4 10" id="KW-0812">Transmembrane</keyword>
<organism evidence="11 12">
    <name type="scientific">Henosepilachna vigintioctopunctata</name>
    <dbReference type="NCBI Taxonomy" id="420089"/>
    <lineage>
        <taxon>Eukaryota</taxon>
        <taxon>Metazoa</taxon>
        <taxon>Ecdysozoa</taxon>
        <taxon>Arthropoda</taxon>
        <taxon>Hexapoda</taxon>
        <taxon>Insecta</taxon>
        <taxon>Pterygota</taxon>
        <taxon>Neoptera</taxon>
        <taxon>Endopterygota</taxon>
        <taxon>Coleoptera</taxon>
        <taxon>Polyphaga</taxon>
        <taxon>Cucujiformia</taxon>
        <taxon>Coccinelloidea</taxon>
        <taxon>Coccinellidae</taxon>
        <taxon>Epilachninae</taxon>
        <taxon>Epilachnini</taxon>
        <taxon>Henosepilachna</taxon>
    </lineage>
</organism>
<dbReference type="GO" id="GO:0007165">
    <property type="term" value="P:signal transduction"/>
    <property type="evidence" value="ECO:0007669"/>
    <property type="project" value="UniProtKB-KW"/>
</dbReference>
<gene>
    <name evidence="11" type="ORF">WA026_001306</name>
</gene>
<evidence type="ECO:0000313" key="12">
    <source>
        <dbReference type="Proteomes" id="UP001431783"/>
    </source>
</evidence>
<comment type="subcellular location">
    <subcellularLocation>
        <location evidence="1">Cell membrane</location>
        <topology evidence="1">Multi-pass membrane protein</topology>
    </subcellularLocation>
</comment>
<evidence type="ECO:0000256" key="2">
    <source>
        <dbReference type="ARBA" id="ARBA00022475"/>
    </source>
</evidence>
<evidence type="ECO:0000256" key="10">
    <source>
        <dbReference type="SAM" id="Phobius"/>
    </source>
</evidence>
<name>A0AAW1UHX7_9CUCU</name>
<keyword evidence="9" id="KW-0807">Transducer</keyword>
<protein>
    <recommendedName>
        <fullName evidence="13">Odorant receptor</fullName>
    </recommendedName>
</protein>
<dbReference type="GO" id="GO:0005886">
    <property type="term" value="C:plasma membrane"/>
    <property type="evidence" value="ECO:0007669"/>
    <property type="project" value="UniProtKB-SubCell"/>
</dbReference>
<dbReference type="GO" id="GO:0005549">
    <property type="term" value="F:odorant binding"/>
    <property type="evidence" value="ECO:0007669"/>
    <property type="project" value="InterPro"/>
</dbReference>
<evidence type="ECO:0000256" key="8">
    <source>
        <dbReference type="ARBA" id="ARBA00023170"/>
    </source>
</evidence>
<evidence type="ECO:0000256" key="3">
    <source>
        <dbReference type="ARBA" id="ARBA00022606"/>
    </source>
</evidence>
<evidence type="ECO:0000313" key="11">
    <source>
        <dbReference type="EMBL" id="KAK9883107.1"/>
    </source>
</evidence>
<accession>A0AAW1UHX7</accession>
<keyword evidence="8" id="KW-0675">Receptor</keyword>
<proteinExistence type="predicted"/>
<evidence type="ECO:0008006" key="13">
    <source>
        <dbReference type="Google" id="ProtNLM"/>
    </source>
</evidence>
<keyword evidence="12" id="KW-1185">Reference proteome</keyword>
<evidence type="ECO:0000256" key="1">
    <source>
        <dbReference type="ARBA" id="ARBA00004651"/>
    </source>
</evidence>
<keyword evidence="7 10" id="KW-0472">Membrane</keyword>
<keyword evidence="5" id="KW-0552">Olfaction</keyword>
<keyword evidence="3" id="KW-0716">Sensory transduction</keyword>
<dbReference type="InterPro" id="IPR004117">
    <property type="entry name" value="7tm6_olfct_rcpt"/>
</dbReference>
<reference evidence="11 12" key="1">
    <citation type="submission" date="2023-03" db="EMBL/GenBank/DDBJ databases">
        <title>Genome insight into feeding habits of ladybird beetles.</title>
        <authorList>
            <person name="Li H.-S."/>
            <person name="Huang Y.-H."/>
            <person name="Pang H."/>
        </authorList>
    </citation>
    <scope>NUCLEOTIDE SEQUENCE [LARGE SCALE GENOMIC DNA]</scope>
    <source>
        <strain evidence="11">SYSU_2023b</strain>
        <tissue evidence="11">Whole body</tissue>
    </source>
</reference>
<feature type="transmembrane region" description="Helical" evidence="10">
    <location>
        <begin position="41"/>
        <end position="63"/>
    </location>
</feature>
<evidence type="ECO:0000256" key="7">
    <source>
        <dbReference type="ARBA" id="ARBA00023136"/>
    </source>
</evidence>
<keyword evidence="6 10" id="KW-1133">Transmembrane helix</keyword>
<evidence type="ECO:0000256" key="5">
    <source>
        <dbReference type="ARBA" id="ARBA00022725"/>
    </source>
</evidence>
<evidence type="ECO:0000256" key="4">
    <source>
        <dbReference type="ARBA" id="ARBA00022692"/>
    </source>
</evidence>
<comment type="caution">
    <text evidence="11">The sequence shown here is derived from an EMBL/GenBank/DDBJ whole genome shotgun (WGS) entry which is preliminary data.</text>
</comment>
<dbReference type="Proteomes" id="UP001431783">
    <property type="component" value="Unassembled WGS sequence"/>
</dbReference>
<dbReference type="Pfam" id="PF02949">
    <property type="entry name" value="7tm_6"/>
    <property type="match status" value="1"/>
</dbReference>
<evidence type="ECO:0000256" key="6">
    <source>
        <dbReference type="ARBA" id="ARBA00022989"/>
    </source>
</evidence>
<keyword evidence="2" id="KW-1003">Cell membrane</keyword>
<dbReference type="PANTHER" id="PTHR21137">
    <property type="entry name" value="ODORANT RECEPTOR"/>
    <property type="match status" value="1"/>
</dbReference>
<dbReference type="PANTHER" id="PTHR21137:SF35">
    <property type="entry name" value="ODORANT RECEPTOR 19A-RELATED"/>
    <property type="match status" value="1"/>
</dbReference>
<dbReference type="AlphaFoldDB" id="A0AAW1UHX7"/>
<sequence length="188" mass="21797">MKKIKMAMAKPEFDVNSKDFRRYVDYHIHILSLVKDLNNNYSLLMLGECILLTLSLCFSLFCWTMDGLPPDMKHTSRYGNNAVQISSTLALFCYAGDKLSEQCEGVSDVIFYKSMQSQLNRRTKFTSFMIIGRSQMKATITLGGFLDLNMETYYMIMRKCMSFLTFMQAVRDKGKHYPEGQRQRSLAF</sequence>
<dbReference type="EMBL" id="JARQZJ010000091">
    <property type="protein sequence ID" value="KAK9883107.1"/>
    <property type="molecule type" value="Genomic_DNA"/>
</dbReference>